<protein>
    <submittedName>
        <fullName evidence="2">Uncharacterized protein</fullName>
    </submittedName>
</protein>
<evidence type="ECO:0000313" key="2">
    <source>
        <dbReference type="EMBL" id="KAI1513805.1"/>
    </source>
</evidence>
<feature type="region of interest" description="Disordered" evidence="1">
    <location>
        <begin position="52"/>
        <end position="74"/>
    </location>
</feature>
<name>A0A922SY92_9PLEO</name>
<organism evidence="2 3">
    <name type="scientific">Pyrenophora tritici-repentis</name>
    <dbReference type="NCBI Taxonomy" id="45151"/>
    <lineage>
        <taxon>Eukaryota</taxon>
        <taxon>Fungi</taxon>
        <taxon>Dikarya</taxon>
        <taxon>Ascomycota</taxon>
        <taxon>Pezizomycotina</taxon>
        <taxon>Dothideomycetes</taxon>
        <taxon>Pleosporomycetidae</taxon>
        <taxon>Pleosporales</taxon>
        <taxon>Pleosporineae</taxon>
        <taxon>Pleosporaceae</taxon>
        <taxon>Pyrenophora</taxon>
    </lineage>
</organism>
<dbReference type="AlphaFoldDB" id="A0A922SY92"/>
<accession>A0A922SY92</accession>
<dbReference type="EMBL" id="NRDI02000009">
    <property type="protein sequence ID" value="KAI1513805.1"/>
    <property type="molecule type" value="Genomic_DNA"/>
</dbReference>
<reference evidence="3" key="1">
    <citation type="journal article" date="2022" name="Microb. Genom.">
        <title>A global pangenome for the wheat fungal pathogen Pyrenophora tritici-repentis and prediction of effector protein structural homology.</title>
        <authorList>
            <person name="Moolhuijzen P.M."/>
            <person name="See P.T."/>
            <person name="Shi G."/>
            <person name="Powell H.R."/>
            <person name="Cockram J."/>
            <person name="Jorgensen L.N."/>
            <person name="Benslimane H."/>
            <person name="Strelkov S.E."/>
            <person name="Turner J."/>
            <person name="Liu Z."/>
            <person name="Moffat C.S."/>
        </authorList>
    </citation>
    <scope>NUCLEOTIDE SEQUENCE [LARGE SCALE GENOMIC DNA]</scope>
</reference>
<evidence type="ECO:0000256" key="1">
    <source>
        <dbReference type="SAM" id="MobiDB-lite"/>
    </source>
</evidence>
<dbReference type="Proteomes" id="UP000249757">
    <property type="component" value="Unassembled WGS sequence"/>
</dbReference>
<proteinExistence type="predicted"/>
<gene>
    <name evidence="2" type="ORF">Ptr86124_007707</name>
</gene>
<feature type="region of interest" description="Disordered" evidence="1">
    <location>
        <begin position="1"/>
        <end position="32"/>
    </location>
</feature>
<feature type="compositionally biased region" description="Low complexity" evidence="1">
    <location>
        <begin position="11"/>
        <end position="25"/>
    </location>
</feature>
<sequence>MARSKRKSKVTSAASATTTSASATSPALPVTENLANTSVETLTNSILKLNVPSIGSHPATPHDSAVEKDKSDGDDFAKDYAAREDRLSDEELYLVCKYQALLVLALHKAKPFVYLNHPELMRELDDFHSGHLNEDGLEMQHAPRRDEAGANMYLEMRAHVGAKLAERIIDRARANYRDEPKNRLTDGKNPEHAAFTRVIISAKQFKDWCTIVKNPKYKGVLDYPEKSGPVLKHLRKVVDGQYDYEMWQRVPPEPKFNQLPRLIGEGMTEEFQYDSKYPYKILSVIDITIPGTNERFFQMDIFNDILLLYYYISIRVLYQSVTM</sequence>
<feature type="compositionally biased region" description="Basic and acidic residues" evidence="1">
    <location>
        <begin position="64"/>
        <end position="74"/>
    </location>
</feature>
<keyword evidence="3" id="KW-1185">Reference proteome</keyword>
<evidence type="ECO:0000313" key="3">
    <source>
        <dbReference type="Proteomes" id="UP000249757"/>
    </source>
</evidence>
<comment type="caution">
    <text evidence="2">The sequence shown here is derived from an EMBL/GenBank/DDBJ whole genome shotgun (WGS) entry which is preliminary data.</text>
</comment>